<name>A0A5N8VCF4_9ACTN</name>
<organism evidence="2 3">
    <name type="scientific">Streptomyces adustus</name>
    <dbReference type="NCBI Taxonomy" id="1609272"/>
    <lineage>
        <taxon>Bacteria</taxon>
        <taxon>Bacillati</taxon>
        <taxon>Actinomycetota</taxon>
        <taxon>Actinomycetes</taxon>
        <taxon>Kitasatosporales</taxon>
        <taxon>Streptomycetaceae</taxon>
        <taxon>Streptomyces</taxon>
    </lineage>
</organism>
<evidence type="ECO:0000313" key="3">
    <source>
        <dbReference type="Proteomes" id="UP000325849"/>
    </source>
</evidence>
<dbReference type="RefSeq" id="WP_152888772.1">
    <property type="nucleotide sequence ID" value="NZ_VJZD01000059.1"/>
</dbReference>
<dbReference type="Proteomes" id="UP000325849">
    <property type="component" value="Unassembled WGS sequence"/>
</dbReference>
<evidence type="ECO:0000256" key="1">
    <source>
        <dbReference type="SAM" id="Phobius"/>
    </source>
</evidence>
<gene>
    <name evidence="2" type="ORF">FNH09_17145</name>
</gene>
<feature type="transmembrane region" description="Helical" evidence="1">
    <location>
        <begin position="52"/>
        <end position="70"/>
    </location>
</feature>
<feature type="transmembrane region" description="Helical" evidence="1">
    <location>
        <begin position="125"/>
        <end position="147"/>
    </location>
</feature>
<accession>A0A5N8VCF4</accession>
<keyword evidence="1" id="KW-1133">Transmembrane helix</keyword>
<keyword evidence="3" id="KW-1185">Reference proteome</keyword>
<feature type="transmembrane region" description="Helical" evidence="1">
    <location>
        <begin position="77"/>
        <end position="96"/>
    </location>
</feature>
<protein>
    <submittedName>
        <fullName evidence="2">Uncharacterized protein</fullName>
    </submittedName>
</protein>
<keyword evidence="1" id="KW-0472">Membrane</keyword>
<sequence length="269" mass="28266">MPPDHMTGRDVRAGAGRASHAGACARAGLFAVLGTVLATFGHHAVAEGTVPWRLVAVLIVVQFSAVWPLARHRYAPVATIGFTLAMQGVLHLALSYTDGDTSMAGPRHAAHAGHMAAATGDGHSWHHAGTAMTAVHTAAALAVAWLLHRADVRMAAALGALRTMARAAVAALVQVLPRATAHPDAVMLRLPGRRTGACFAVAAQAREEVLEHAVVRRGPPRPENSPVLHRSRLLRGRILPYEQGVPLCPCPPVRWHAPAVVSLSLVPSP</sequence>
<feature type="transmembrane region" description="Helical" evidence="1">
    <location>
        <begin position="21"/>
        <end position="40"/>
    </location>
</feature>
<dbReference type="EMBL" id="VJZD01000059">
    <property type="protein sequence ID" value="MPY32927.1"/>
    <property type="molecule type" value="Genomic_DNA"/>
</dbReference>
<evidence type="ECO:0000313" key="2">
    <source>
        <dbReference type="EMBL" id="MPY32927.1"/>
    </source>
</evidence>
<keyword evidence="1" id="KW-0812">Transmembrane</keyword>
<reference evidence="2 3" key="1">
    <citation type="submission" date="2019-07" db="EMBL/GenBank/DDBJ databases">
        <title>New species of Amycolatopsis and Streptomyces.</title>
        <authorList>
            <person name="Duangmal K."/>
            <person name="Teo W.F.A."/>
            <person name="Lipun K."/>
        </authorList>
    </citation>
    <scope>NUCLEOTIDE SEQUENCE [LARGE SCALE GENOMIC DNA]</scope>
    <source>
        <strain evidence="2 3">NBRC 109810</strain>
    </source>
</reference>
<proteinExistence type="predicted"/>
<comment type="caution">
    <text evidence="2">The sequence shown here is derived from an EMBL/GenBank/DDBJ whole genome shotgun (WGS) entry which is preliminary data.</text>
</comment>
<dbReference type="AlphaFoldDB" id="A0A5N8VCF4"/>
<dbReference type="OrthoDB" id="4199305at2"/>